<accession>A0A7E4WCM5</accession>
<evidence type="ECO:0000256" key="1">
    <source>
        <dbReference type="SAM" id="MobiDB-lite"/>
    </source>
</evidence>
<keyword evidence="2" id="KW-1185">Reference proteome</keyword>
<protein>
    <submittedName>
        <fullName evidence="3">Uncharacterized protein</fullName>
    </submittedName>
</protein>
<feature type="region of interest" description="Disordered" evidence="1">
    <location>
        <begin position="74"/>
        <end position="94"/>
    </location>
</feature>
<name>A0A7E4WCM5_PANRE</name>
<evidence type="ECO:0000313" key="3">
    <source>
        <dbReference type="WBParaSite" id="Pan_g9740.t1"/>
    </source>
</evidence>
<dbReference type="WBParaSite" id="Pan_g9740.t1">
    <property type="protein sequence ID" value="Pan_g9740.t1"/>
    <property type="gene ID" value="Pan_g9740"/>
</dbReference>
<reference evidence="2" key="1">
    <citation type="journal article" date="2013" name="Genetics">
        <title>The draft genome and transcriptome of Panagrellus redivivus are shaped by the harsh demands of a free-living lifestyle.</title>
        <authorList>
            <person name="Srinivasan J."/>
            <person name="Dillman A.R."/>
            <person name="Macchietto M.G."/>
            <person name="Heikkinen L."/>
            <person name="Lakso M."/>
            <person name="Fracchia K.M."/>
            <person name="Antoshechkin I."/>
            <person name="Mortazavi A."/>
            <person name="Wong G."/>
            <person name="Sternberg P.W."/>
        </authorList>
    </citation>
    <scope>NUCLEOTIDE SEQUENCE [LARGE SCALE GENOMIC DNA]</scope>
    <source>
        <strain evidence="2">MT8872</strain>
    </source>
</reference>
<evidence type="ECO:0000313" key="2">
    <source>
        <dbReference type="Proteomes" id="UP000492821"/>
    </source>
</evidence>
<dbReference type="AlphaFoldDB" id="A0A7E4WCM5"/>
<proteinExistence type="predicted"/>
<sequence>MSIDVRCSCWAGVGRIAGGQACAGGGYWKRSLGPRGKKGWTEGQTIVKVRMRGSWDDATVGWTRYGSPGCLKPPGGDGYAQTEREKSSRFHACL</sequence>
<organism evidence="2 3">
    <name type="scientific">Panagrellus redivivus</name>
    <name type="common">Microworm</name>
    <dbReference type="NCBI Taxonomy" id="6233"/>
    <lineage>
        <taxon>Eukaryota</taxon>
        <taxon>Metazoa</taxon>
        <taxon>Ecdysozoa</taxon>
        <taxon>Nematoda</taxon>
        <taxon>Chromadorea</taxon>
        <taxon>Rhabditida</taxon>
        <taxon>Tylenchina</taxon>
        <taxon>Panagrolaimomorpha</taxon>
        <taxon>Panagrolaimoidea</taxon>
        <taxon>Panagrolaimidae</taxon>
        <taxon>Panagrellus</taxon>
    </lineage>
</organism>
<dbReference type="Proteomes" id="UP000492821">
    <property type="component" value="Unassembled WGS sequence"/>
</dbReference>
<reference evidence="3" key="2">
    <citation type="submission" date="2020-10" db="UniProtKB">
        <authorList>
            <consortium name="WormBaseParasite"/>
        </authorList>
    </citation>
    <scope>IDENTIFICATION</scope>
</reference>